<name>A0A0W1R526_9EURY</name>
<dbReference type="Proteomes" id="UP000054387">
    <property type="component" value="Unassembled WGS sequence"/>
</dbReference>
<dbReference type="PROSITE" id="PS51186">
    <property type="entry name" value="GNAT"/>
    <property type="match status" value="1"/>
</dbReference>
<evidence type="ECO:0000259" key="2">
    <source>
        <dbReference type="PROSITE" id="PS51186"/>
    </source>
</evidence>
<dbReference type="EMBL" id="LOPU01000031">
    <property type="protein sequence ID" value="KTG08332.1"/>
    <property type="molecule type" value="Genomic_DNA"/>
</dbReference>
<comment type="caution">
    <text evidence="3">The sequence shown here is derived from an EMBL/GenBank/DDBJ whole genome shotgun (WGS) entry which is preliminary data.</text>
</comment>
<dbReference type="AlphaFoldDB" id="A0A0W1R526"/>
<dbReference type="Pfam" id="PF00583">
    <property type="entry name" value="Acetyltransf_1"/>
    <property type="match status" value="1"/>
</dbReference>
<dbReference type="OrthoDB" id="213793at2157"/>
<evidence type="ECO:0000313" key="4">
    <source>
        <dbReference type="Proteomes" id="UP000054387"/>
    </source>
</evidence>
<dbReference type="InterPro" id="IPR000182">
    <property type="entry name" value="GNAT_dom"/>
</dbReference>
<keyword evidence="4" id="KW-1185">Reference proteome</keyword>
<feature type="compositionally biased region" description="Basic and acidic residues" evidence="1">
    <location>
        <begin position="169"/>
        <end position="189"/>
    </location>
</feature>
<reference evidence="3 4" key="1">
    <citation type="submission" date="2015-12" db="EMBL/GenBank/DDBJ databases">
        <title>Haloprofundus marisrubri gen. nov., sp. nov., an extremely halophilic archaeon isolated from the Discovery deep brine-seawater interface in the Red Sea.</title>
        <authorList>
            <person name="Zhang G."/>
            <person name="Stingl U."/>
            <person name="Rashid M."/>
        </authorList>
    </citation>
    <scope>NUCLEOTIDE SEQUENCE [LARGE SCALE GENOMIC DNA]</scope>
    <source>
        <strain evidence="3 4">SB9</strain>
    </source>
</reference>
<sequence length="203" mass="23028">MEFLVLGWPEDDVTLRLDYRQFSYAGKFVMSNTGKAVVRVDDEERARGPETGDEADEFDRDVLAAVAFNEDRTDSTTLWIRYVTVRQDRRGDGLGPKLAAFLAEQAREQGYDRLRIAVNNPFAYEALYKAGFAYTGRQTGLAELVLEREFDGETVRNRSRETYQSGLDAYRERDLGDDERSFLESRADADPPETISAPESADV</sequence>
<dbReference type="CDD" id="cd04301">
    <property type="entry name" value="NAT_SF"/>
    <property type="match status" value="1"/>
</dbReference>
<proteinExistence type="predicted"/>
<accession>A0A0W1R526</accession>
<keyword evidence="3" id="KW-0808">Transferase</keyword>
<evidence type="ECO:0000256" key="1">
    <source>
        <dbReference type="SAM" id="MobiDB-lite"/>
    </source>
</evidence>
<dbReference type="RefSeq" id="WP_058583052.1">
    <property type="nucleotide sequence ID" value="NZ_LOPU01000031.1"/>
</dbReference>
<dbReference type="STRING" id="1514971.AUR64_19040"/>
<dbReference type="InterPro" id="IPR016181">
    <property type="entry name" value="Acyl_CoA_acyltransferase"/>
</dbReference>
<dbReference type="Gene3D" id="3.40.630.30">
    <property type="match status" value="1"/>
</dbReference>
<protein>
    <submittedName>
        <fullName evidence="3">Acetyltransferase</fullName>
    </submittedName>
</protein>
<organism evidence="3 4">
    <name type="scientific">Haloprofundus marisrubri</name>
    <dbReference type="NCBI Taxonomy" id="1514971"/>
    <lineage>
        <taxon>Archaea</taxon>
        <taxon>Methanobacteriati</taxon>
        <taxon>Methanobacteriota</taxon>
        <taxon>Stenosarchaea group</taxon>
        <taxon>Halobacteria</taxon>
        <taxon>Halobacteriales</taxon>
        <taxon>Haloferacaceae</taxon>
        <taxon>Haloprofundus</taxon>
    </lineage>
</organism>
<dbReference type="SUPFAM" id="SSF55729">
    <property type="entry name" value="Acyl-CoA N-acyltransferases (Nat)"/>
    <property type="match status" value="1"/>
</dbReference>
<dbReference type="GO" id="GO:0016747">
    <property type="term" value="F:acyltransferase activity, transferring groups other than amino-acyl groups"/>
    <property type="evidence" value="ECO:0007669"/>
    <property type="project" value="InterPro"/>
</dbReference>
<gene>
    <name evidence="3" type="ORF">AUR64_19040</name>
</gene>
<feature type="domain" description="N-acetyltransferase" evidence="2">
    <location>
        <begin position="17"/>
        <end position="151"/>
    </location>
</feature>
<evidence type="ECO:0000313" key="3">
    <source>
        <dbReference type="EMBL" id="KTG08332.1"/>
    </source>
</evidence>
<feature type="region of interest" description="Disordered" evidence="1">
    <location>
        <begin position="166"/>
        <end position="203"/>
    </location>
</feature>